<name>A0AAD3DWK8_9CHLO</name>
<evidence type="ECO:0000259" key="2">
    <source>
        <dbReference type="Pfam" id="PF00501"/>
    </source>
</evidence>
<feature type="compositionally biased region" description="Low complexity" evidence="1">
    <location>
        <begin position="47"/>
        <end position="66"/>
    </location>
</feature>
<reference evidence="3 4" key="1">
    <citation type="journal article" date="2021" name="Sci. Rep.">
        <title>Genome sequencing of the multicellular alga Astrephomene provides insights into convergent evolution of germ-soma differentiation.</title>
        <authorList>
            <person name="Yamashita S."/>
            <person name="Yamamoto K."/>
            <person name="Matsuzaki R."/>
            <person name="Suzuki S."/>
            <person name="Yamaguchi H."/>
            <person name="Hirooka S."/>
            <person name="Minakuchi Y."/>
            <person name="Miyagishima S."/>
            <person name="Kawachi M."/>
            <person name="Toyoda A."/>
            <person name="Nozaki H."/>
        </authorList>
    </citation>
    <scope>NUCLEOTIDE SEQUENCE [LARGE SCALE GENOMIC DNA]</scope>
    <source>
        <strain evidence="3 4">NIES-4017</strain>
    </source>
</reference>
<accession>A0AAD3DWK8</accession>
<organism evidence="3 4">
    <name type="scientific">Astrephomene gubernaculifera</name>
    <dbReference type="NCBI Taxonomy" id="47775"/>
    <lineage>
        <taxon>Eukaryota</taxon>
        <taxon>Viridiplantae</taxon>
        <taxon>Chlorophyta</taxon>
        <taxon>core chlorophytes</taxon>
        <taxon>Chlorophyceae</taxon>
        <taxon>CS clade</taxon>
        <taxon>Chlamydomonadales</taxon>
        <taxon>Astrephomenaceae</taxon>
        <taxon>Astrephomene</taxon>
    </lineage>
</organism>
<dbReference type="InterPro" id="IPR000873">
    <property type="entry name" value="AMP-dep_synth/lig_dom"/>
</dbReference>
<comment type="caution">
    <text evidence="3">The sequence shown here is derived from an EMBL/GenBank/DDBJ whole genome shotgun (WGS) entry which is preliminary data.</text>
</comment>
<feature type="domain" description="AMP-dependent synthetase/ligase" evidence="2">
    <location>
        <begin position="71"/>
        <end position="121"/>
    </location>
</feature>
<keyword evidence="4" id="KW-1185">Reference proteome</keyword>
<sequence length="181" mass="18809">MSRLLACASNYLGRTAVVLDNNAFSYETVLSAADAIRSDLTRKLRNPASAPSPSTSPTASAGTRTAATAPPRVGLYAAPGPEYLAATWAVWQAGGIVVPLATSHPPSELSYVCQDAGVSAVRPSSPRPGIPAGHHSTPAGCRTAAATAAEGHCYWSCSRGRQRHWQRQRTGVRDRSAAAAA</sequence>
<dbReference type="AlphaFoldDB" id="A0AAD3DWK8"/>
<evidence type="ECO:0000256" key="1">
    <source>
        <dbReference type="SAM" id="MobiDB-lite"/>
    </source>
</evidence>
<proteinExistence type="predicted"/>
<protein>
    <recommendedName>
        <fullName evidence="2">AMP-dependent synthetase/ligase domain-containing protein</fullName>
    </recommendedName>
</protein>
<dbReference type="Proteomes" id="UP001054857">
    <property type="component" value="Unassembled WGS sequence"/>
</dbReference>
<dbReference type="SUPFAM" id="SSF56801">
    <property type="entry name" value="Acetyl-CoA synthetase-like"/>
    <property type="match status" value="1"/>
</dbReference>
<dbReference type="Gene3D" id="3.40.50.12780">
    <property type="entry name" value="N-terminal domain of ligase-like"/>
    <property type="match status" value="1"/>
</dbReference>
<dbReference type="EMBL" id="BMAR01000028">
    <property type="protein sequence ID" value="GFR49198.1"/>
    <property type="molecule type" value="Genomic_DNA"/>
</dbReference>
<dbReference type="Pfam" id="PF00501">
    <property type="entry name" value="AMP-binding"/>
    <property type="match status" value="1"/>
</dbReference>
<evidence type="ECO:0000313" key="4">
    <source>
        <dbReference type="Proteomes" id="UP001054857"/>
    </source>
</evidence>
<dbReference type="InterPro" id="IPR042099">
    <property type="entry name" value="ANL_N_sf"/>
</dbReference>
<gene>
    <name evidence="3" type="ORF">Agub_g11223</name>
</gene>
<feature type="region of interest" description="Disordered" evidence="1">
    <location>
        <begin position="44"/>
        <end position="66"/>
    </location>
</feature>
<evidence type="ECO:0000313" key="3">
    <source>
        <dbReference type="EMBL" id="GFR49198.1"/>
    </source>
</evidence>